<keyword evidence="1" id="KW-0378">Hydrolase</keyword>
<dbReference type="PANTHER" id="PTHR48081:SF6">
    <property type="entry name" value="PEPTIDASE S9 PROLYL OLIGOPEPTIDASE CATALYTIC DOMAIN-CONTAINING PROTEIN"/>
    <property type="match status" value="1"/>
</dbReference>
<dbReference type="InterPro" id="IPR050300">
    <property type="entry name" value="GDXG_lipolytic_enzyme"/>
</dbReference>
<keyword evidence="4" id="KW-1185">Reference proteome</keyword>
<dbReference type="RefSeq" id="WP_175559087.1">
    <property type="nucleotide sequence ID" value="NZ_FMYH01000003.1"/>
</dbReference>
<protein>
    <submittedName>
        <fullName evidence="3">Acetyl esterase/lipase</fullName>
    </submittedName>
</protein>
<dbReference type="PANTHER" id="PTHR48081">
    <property type="entry name" value="AB HYDROLASE SUPERFAMILY PROTEIN C4A8.06C"/>
    <property type="match status" value="1"/>
</dbReference>
<sequence length="266" mass="27642">MTSLNIDRAPLTVLPAPDPGAGGRSRGFVLVLAGGGYVGRAEHEYLDVTAWLAANGVACAYLDYAVAPATYPVALGQVLRAVAELRSGEHGPVDGPIAVLGFSAGAHLAGLALTATDAELTLAAQGLDRPTRPDAGVLCYPVVSMTDLPHLGSRGNLLGARADDTAYAKALSVERRVDLRTPPTFLWHTADDAVVDVEHSLRLAGALGRAHIPYELHVYPTGSHGLGLAETAGAPAEWTQACLRWLGEQGIGPAQGEQMTRSGETT</sequence>
<dbReference type="Gene3D" id="3.40.50.1820">
    <property type="entry name" value="alpha/beta hydrolase"/>
    <property type="match status" value="1"/>
</dbReference>
<gene>
    <name evidence="3" type="ORF">SAMN05216410_2303</name>
</gene>
<evidence type="ECO:0000313" key="3">
    <source>
        <dbReference type="EMBL" id="SDC74539.1"/>
    </source>
</evidence>
<name>A0A1G6P399_9MICO</name>
<dbReference type="GO" id="GO:0016787">
    <property type="term" value="F:hydrolase activity"/>
    <property type="evidence" value="ECO:0007669"/>
    <property type="project" value="UniProtKB-KW"/>
</dbReference>
<dbReference type="Pfam" id="PF20434">
    <property type="entry name" value="BD-FAE"/>
    <property type="match status" value="1"/>
</dbReference>
<accession>A0A1G6P399</accession>
<proteinExistence type="predicted"/>
<evidence type="ECO:0000259" key="2">
    <source>
        <dbReference type="Pfam" id="PF20434"/>
    </source>
</evidence>
<dbReference type="InterPro" id="IPR029058">
    <property type="entry name" value="AB_hydrolase_fold"/>
</dbReference>
<reference evidence="3 4" key="1">
    <citation type="submission" date="2016-09" db="EMBL/GenBank/DDBJ databases">
        <authorList>
            <person name="Capua I."/>
            <person name="De Benedictis P."/>
            <person name="Joannis T."/>
            <person name="Lombin L.H."/>
            <person name="Cattoli G."/>
        </authorList>
    </citation>
    <scope>NUCLEOTIDE SEQUENCE [LARGE SCALE GENOMIC DNA]</scope>
    <source>
        <strain evidence="3 4">ISLP-3</strain>
    </source>
</reference>
<organism evidence="3 4">
    <name type="scientific">Sanguibacter gelidistatuariae</name>
    <dbReference type="NCBI Taxonomy" id="1814289"/>
    <lineage>
        <taxon>Bacteria</taxon>
        <taxon>Bacillati</taxon>
        <taxon>Actinomycetota</taxon>
        <taxon>Actinomycetes</taxon>
        <taxon>Micrococcales</taxon>
        <taxon>Sanguibacteraceae</taxon>
        <taxon>Sanguibacter</taxon>
    </lineage>
</organism>
<dbReference type="STRING" id="1814289.SAMN05216410_2303"/>
<dbReference type="Proteomes" id="UP000199039">
    <property type="component" value="Unassembled WGS sequence"/>
</dbReference>
<dbReference type="EMBL" id="FMYH01000003">
    <property type="protein sequence ID" value="SDC74539.1"/>
    <property type="molecule type" value="Genomic_DNA"/>
</dbReference>
<feature type="domain" description="BD-FAE-like" evidence="2">
    <location>
        <begin position="27"/>
        <end position="206"/>
    </location>
</feature>
<dbReference type="AlphaFoldDB" id="A0A1G6P399"/>
<evidence type="ECO:0000256" key="1">
    <source>
        <dbReference type="ARBA" id="ARBA00022801"/>
    </source>
</evidence>
<dbReference type="SUPFAM" id="SSF53474">
    <property type="entry name" value="alpha/beta-Hydrolases"/>
    <property type="match status" value="1"/>
</dbReference>
<dbReference type="InterPro" id="IPR049492">
    <property type="entry name" value="BD-FAE-like_dom"/>
</dbReference>
<evidence type="ECO:0000313" key="4">
    <source>
        <dbReference type="Proteomes" id="UP000199039"/>
    </source>
</evidence>